<dbReference type="EMBL" id="JXSX01000003">
    <property type="protein sequence ID" value="KIR61466.1"/>
    <property type="molecule type" value="Genomic_DNA"/>
</dbReference>
<dbReference type="InterPro" id="IPR013108">
    <property type="entry name" value="Amidohydro_3"/>
</dbReference>
<accession>A0A0D0WR61</accession>
<evidence type="ECO:0000313" key="2">
    <source>
        <dbReference type="EMBL" id="KIR61466.1"/>
    </source>
</evidence>
<keyword evidence="3" id="KW-1185">Reference proteome</keyword>
<dbReference type="OrthoDB" id="3173428at2"/>
<dbReference type="PANTHER" id="PTHR22642">
    <property type="entry name" value="IMIDAZOLONEPROPIONASE"/>
    <property type="match status" value="1"/>
</dbReference>
<dbReference type="InterPro" id="IPR032466">
    <property type="entry name" value="Metal_Hydrolase"/>
</dbReference>
<dbReference type="AlphaFoldDB" id="A0A0D0WR61"/>
<reference evidence="2 3" key="1">
    <citation type="submission" date="2015-01" db="EMBL/GenBank/DDBJ databases">
        <title>Sequencing and annotation of Micromonospora carbonacea strain JXNU-1 genome.</title>
        <authorList>
            <person name="Long Z."/>
            <person name="Huang Y."/>
            <person name="Jiang Y."/>
        </authorList>
    </citation>
    <scope>NUCLEOTIDE SEQUENCE [LARGE SCALE GENOMIC DNA]</scope>
    <source>
        <strain evidence="2 3">JXNU-1</strain>
    </source>
</reference>
<dbReference type="PANTHER" id="PTHR22642:SF2">
    <property type="entry name" value="PROTEIN LONG AFTER FAR-RED 3"/>
    <property type="match status" value="1"/>
</dbReference>
<dbReference type="Proteomes" id="UP000032254">
    <property type="component" value="Unassembled WGS sequence"/>
</dbReference>
<dbReference type="Pfam" id="PF07969">
    <property type="entry name" value="Amidohydro_3"/>
    <property type="match status" value="1"/>
</dbReference>
<dbReference type="GeneID" id="301307858"/>
<dbReference type="SUPFAM" id="SSF51556">
    <property type="entry name" value="Metallo-dependent hydrolases"/>
    <property type="match status" value="1"/>
</dbReference>
<dbReference type="SUPFAM" id="SSF51338">
    <property type="entry name" value="Composite domain of metallo-dependent hydrolases"/>
    <property type="match status" value="1"/>
</dbReference>
<evidence type="ECO:0000313" key="3">
    <source>
        <dbReference type="Proteomes" id="UP000032254"/>
    </source>
</evidence>
<dbReference type="Gene3D" id="3.20.20.140">
    <property type="entry name" value="Metal-dependent hydrolases"/>
    <property type="match status" value="1"/>
</dbReference>
<feature type="domain" description="Amidohydrolase 3" evidence="1">
    <location>
        <begin position="109"/>
        <end position="447"/>
    </location>
</feature>
<gene>
    <name evidence="2" type="ORF">TK50_27995</name>
</gene>
<dbReference type="RefSeq" id="WP_043968442.1">
    <property type="nucleotide sequence ID" value="NZ_JBEZEN010000016.1"/>
</dbReference>
<dbReference type="Gene3D" id="2.30.40.10">
    <property type="entry name" value="Urease, subunit C, domain 1"/>
    <property type="match status" value="1"/>
</dbReference>
<sequence>MNVEPPYVVAGRIHTMDPARPLAEAMAVDGDRIAAVGTLAEVLAACPAGVGVEELDGTTITPGLIDTHLHMQRGGLKIIHDLGDATHDLDLVIATMRERGFEAGWGPQPPTPADRAAALRLVQPLMHQLGFTGIIDPAATPEELRGYQESRRRGELTMRVVAMPYPEVGGFADPDVDGAIDWLRGLGLRTGDGDDLLRVGGIKVYFDGEAMKGEALRRTPWPHNGSTGRQRLPTAQFQRLVDFCATEGWSVGVHAVGGAAIATVLDCFAEADRKHPIAGRQWQIIHGYLEVEPESMALAARLGVVLAAQPSIPLRNAAGLVAQLGAGAERMNPLRSWLDAGVPVVLGSDGPFFPFDPRELIWSAVTRRVRGRAEPLAPQEAITVAEALAAYTATAAVAAFDGDRRGRLAPGRLADWVAFDRDPLGVPPDELPTLRVLRTVVGGRTVHRAPA</sequence>
<proteinExistence type="predicted"/>
<name>A0A0D0WR61_9ACTN</name>
<evidence type="ECO:0000259" key="1">
    <source>
        <dbReference type="Pfam" id="PF07969"/>
    </source>
</evidence>
<dbReference type="InterPro" id="IPR011059">
    <property type="entry name" value="Metal-dep_hydrolase_composite"/>
</dbReference>
<dbReference type="GO" id="GO:0016810">
    <property type="term" value="F:hydrolase activity, acting on carbon-nitrogen (but not peptide) bonds"/>
    <property type="evidence" value="ECO:0007669"/>
    <property type="project" value="InterPro"/>
</dbReference>
<protein>
    <recommendedName>
        <fullName evidence="1">Amidohydrolase 3 domain-containing protein</fullName>
    </recommendedName>
</protein>
<dbReference type="PATRIC" id="fig|47853.6.peg.5872"/>
<comment type="caution">
    <text evidence="2">The sequence shown here is derived from an EMBL/GenBank/DDBJ whole genome shotgun (WGS) entry which is preliminary data.</text>
</comment>
<organism evidence="2 3">
    <name type="scientific">Micromonospora haikouensis</name>
    <dbReference type="NCBI Taxonomy" id="686309"/>
    <lineage>
        <taxon>Bacteria</taxon>
        <taxon>Bacillati</taxon>
        <taxon>Actinomycetota</taxon>
        <taxon>Actinomycetes</taxon>
        <taxon>Micromonosporales</taxon>
        <taxon>Micromonosporaceae</taxon>
        <taxon>Micromonospora</taxon>
    </lineage>
</organism>